<sequence length="28" mass="2911">VVLIDDVARLPAPGDNVAIATRRLHAGT</sequence>
<proteinExistence type="predicted"/>
<gene>
    <name evidence="1" type="ORF">METZ01_LOCUS472672</name>
</gene>
<name>A0A383BK76_9ZZZZ</name>
<organism evidence="1">
    <name type="scientific">marine metagenome</name>
    <dbReference type="NCBI Taxonomy" id="408172"/>
    <lineage>
        <taxon>unclassified sequences</taxon>
        <taxon>metagenomes</taxon>
        <taxon>ecological metagenomes</taxon>
    </lineage>
</organism>
<feature type="non-terminal residue" evidence="1">
    <location>
        <position position="1"/>
    </location>
</feature>
<feature type="non-terminal residue" evidence="1">
    <location>
        <position position="28"/>
    </location>
</feature>
<dbReference type="EMBL" id="UINC01200779">
    <property type="protein sequence ID" value="SVE19818.1"/>
    <property type="molecule type" value="Genomic_DNA"/>
</dbReference>
<dbReference type="AlphaFoldDB" id="A0A383BK76"/>
<accession>A0A383BK76</accession>
<reference evidence="1" key="1">
    <citation type="submission" date="2018-05" db="EMBL/GenBank/DDBJ databases">
        <authorList>
            <person name="Lanie J.A."/>
            <person name="Ng W.-L."/>
            <person name="Kazmierczak K.M."/>
            <person name="Andrzejewski T.M."/>
            <person name="Davidsen T.M."/>
            <person name="Wayne K.J."/>
            <person name="Tettelin H."/>
            <person name="Glass J.I."/>
            <person name="Rusch D."/>
            <person name="Podicherti R."/>
            <person name="Tsui H.-C.T."/>
            <person name="Winkler M.E."/>
        </authorList>
    </citation>
    <scope>NUCLEOTIDE SEQUENCE</scope>
</reference>
<evidence type="ECO:0000313" key="1">
    <source>
        <dbReference type="EMBL" id="SVE19818.1"/>
    </source>
</evidence>
<protein>
    <submittedName>
        <fullName evidence="1">Uncharacterized protein</fullName>
    </submittedName>
</protein>